<dbReference type="GO" id="GO:0033194">
    <property type="term" value="P:response to hydroperoxide"/>
    <property type="evidence" value="ECO:0007669"/>
    <property type="project" value="TreeGrafter"/>
</dbReference>
<evidence type="ECO:0000313" key="2">
    <source>
        <dbReference type="EMBL" id="QID18010.1"/>
    </source>
</evidence>
<dbReference type="AlphaFoldDB" id="A0A6C1B6U0"/>
<dbReference type="GO" id="GO:0005829">
    <property type="term" value="C:cytosol"/>
    <property type="evidence" value="ECO:0007669"/>
    <property type="project" value="TreeGrafter"/>
</dbReference>
<dbReference type="PANTHER" id="PTHR30283:SF4">
    <property type="entry name" value="PEROXIDE STRESS RESISTANCE PROTEIN YAAA"/>
    <property type="match status" value="1"/>
</dbReference>
<organism evidence="2 3">
    <name type="scientific">Nitrogeniibacter mangrovi</name>
    <dbReference type="NCBI Taxonomy" id="2016596"/>
    <lineage>
        <taxon>Bacteria</taxon>
        <taxon>Pseudomonadati</taxon>
        <taxon>Pseudomonadota</taxon>
        <taxon>Betaproteobacteria</taxon>
        <taxon>Rhodocyclales</taxon>
        <taxon>Zoogloeaceae</taxon>
        <taxon>Nitrogeniibacter</taxon>
    </lineage>
</organism>
<name>A0A6C1B6U0_9RHOO</name>
<evidence type="ECO:0000313" key="3">
    <source>
        <dbReference type="Proteomes" id="UP000501991"/>
    </source>
</evidence>
<dbReference type="KEGG" id="azq:G3580_10370"/>
<evidence type="ECO:0000256" key="1">
    <source>
        <dbReference type="HAMAP-Rule" id="MF_00652"/>
    </source>
</evidence>
<protein>
    <recommendedName>
        <fullName evidence="1">UPF0246 protein G3580_10370</fullName>
    </recommendedName>
</protein>
<comment type="similarity">
    <text evidence="1">Belongs to the UPF0246 family.</text>
</comment>
<accession>A0A6C1B6U0</accession>
<dbReference type="Pfam" id="PF03883">
    <property type="entry name" value="H2O2_YaaD"/>
    <property type="match status" value="1"/>
</dbReference>
<dbReference type="EMBL" id="CP048836">
    <property type="protein sequence ID" value="QID18010.1"/>
    <property type="molecule type" value="Genomic_DNA"/>
</dbReference>
<gene>
    <name evidence="2" type="primary">yaaA</name>
    <name evidence="2" type="ORF">G3580_10370</name>
</gene>
<dbReference type="PANTHER" id="PTHR30283">
    <property type="entry name" value="PEROXIDE STRESS RESPONSE PROTEIN YAAA"/>
    <property type="match status" value="1"/>
</dbReference>
<dbReference type="NCBIfam" id="NF002541">
    <property type="entry name" value="PRK02101.1-1"/>
    <property type="match status" value="1"/>
</dbReference>
<sequence length="257" mass="28706">MLFVISPAKSLDYESPAPTDAATQPAFLDQAAELVEVMRDYAPDRLSELMGISDKLAALNVARFEQWSRPFSPANAKACVFAFNGDVYDGLDAGSLDADGIAYAQAHLRILSGLYGVLRPLDLMQAYRLEMGTRLKTERGKNLYEFWGETPTDAINAVVADMQPPVLVNLASEEYFKVIVPAQVKGRIVTPVFEDWKGGRYKIISFHAKRARGLMVRYAIDHRLEAVDDLKGFDTDGYAFDADASGPERWVFRRRQD</sequence>
<dbReference type="RefSeq" id="WP_173765243.1">
    <property type="nucleotide sequence ID" value="NZ_CP048836.1"/>
</dbReference>
<dbReference type="NCBIfam" id="NF002542">
    <property type="entry name" value="PRK02101.1-3"/>
    <property type="match status" value="1"/>
</dbReference>
<reference evidence="2 3" key="1">
    <citation type="submission" date="2020-02" db="EMBL/GenBank/DDBJ databases">
        <title>Nitrogenibacter mangrovi gen. nov., sp. nov. isolated from mangrove sediment, a denitrifying betaproteobacterium.</title>
        <authorList>
            <person name="Liao H."/>
            <person name="Tian Y."/>
        </authorList>
    </citation>
    <scope>NUCLEOTIDE SEQUENCE [LARGE SCALE GENOMIC DNA]</scope>
    <source>
        <strain evidence="2 3">M9-3-2</strain>
    </source>
</reference>
<dbReference type="Proteomes" id="UP000501991">
    <property type="component" value="Chromosome"/>
</dbReference>
<keyword evidence="3" id="KW-1185">Reference proteome</keyword>
<dbReference type="HAMAP" id="MF_00652">
    <property type="entry name" value="UPF0246"/>
    <property type="match status" value="1"/>
</dbReference>
<dbReference type="InterPro" id="IPR005583">
    <property type="entry name" value="YaaA"/>
</dbReference>
<proteinExistence type="inferred from homology"/>